<dbReference type="Gene3D" id="3.30.2010.10">
    <property type="entry name" value="Metalloproteases ('zincins'), catalytic domain"/>
    <property type="match status" value="1"/>
</dbReference>
<evidence type="ECO:0000256" key="12">
    <source>
        <dbReference type="SAM" id="Phobius"/>
    </source>
</evidence>
<dbReference type="PANTHER" id="PTHR43221:SF2">
    <property type="entry name" value="PROTEASE HTPX HOMOLOG"/>
    <property type="match status" value="1"/>
</dbReference>
<keyword evidence="9 14" id="KW-0482">Metalloprotease</keyword>
<dbReference type="EMBL" id="CP136336">
    <property type="protein sequence ID" value="WOB08007.1"/>
    <property type="molecule type" value="Genomic_DNA"/>
</dbReference>
<evidence type="ECO:0000256" key="7">
    <source>
        <dbReference type="ARBA" id="ARBA00022833"/>
    </source>
</evidence>
<evidence type="ECO:0000256" key="4">
    <source>
        <dbReference type="ARBA" id="ARBA00022692"/>
    </source>
</evidence>
<feature type="transmembrane region" description="Helical" evidence="12">
    <location>
        <begin position="20"/>
        <end position="43"/>
    </location>
</feature>
<proteinExistence type="predicted"/>
<keyword evidence="3" id="KW-0645">Protease</keyword>
<evidence type="ECO:0000256" key="8">
    <source>
        <dbReference type="ARBA" id="ARBA00022989"/>
    </source>
</evidence>
<accession>A0ABZ0CYE8</accession>
<evidence type="ECO:0000256" key="3">
    <source>
        <dbReference type="ARBA" id="ARBA00022670"/>
    </source>
</evidence>
<dbReference type="Pfam" id="PF01435">
    <property type="entry name" value="Peptidase_M48"/>
    <property type="match status" value="1"/>
</dbReference>
<keyword evidence="2" id="KW-1003">Cell membrane</keyword>
<gene>
    <name evidence="14" type="ORF">RXV79_24280</name>
</gene>
<evidence type="ECO:0000256" key="5">
    <source>
        <dbReference type="ARBA" id="ARBA00022723"/>
    </source>
</evidence>
<feature type="domain" description="Peptidase M48" evidence="13">
    <location>
        <begin position="105"/>
        <end position="317"/>
    </location>
</feature>
<dbReference type="InterPro" id="IPR001915">
    <property type="entry name" value="Peptidase_M48"/>
</dbReference>
<feature type="transmembrane region" description="Helical" evidence="12">
    <location>
        <begin position="213"/>
        <end position="234"/>
    </location>
</feature>
<evidence type="ECO:0000259" key="13">
    <source>
        <dbReference type="Pfam" id="PF01435"/>
    </source>
</evidence>
<dbReference type="GO" id="GO:0008237">
    <property type="term" value="F:metallopeptidase activity"/>
    <property type="evidence" value="ECO:0007669"/>
    <property type="project" value="UniProtKB-KW"/>
</dbReference>
<keyword evidence="15" id="KW-1185">Reference proteome</keyword>
<keyword evidence="8 12" id="KW-1133">Transmembrane helix</keyword>
<feature type="region of interest" description="Disordered" evidence="11">
    <location>
        <begin position="366"/>
        <end position="387"/>
    </location>
</feature>
<keyword evidence="10 12" id="KW-0472">Membrane</keyword>
<dbReference type="Proteomes" id="UP001303946">
    <property type="component" value="Chromosome"/>
</dbReference>
<evidence type="ECO:0000313" key="15">
    <source>
        <dbReference type="Proteomes" id="UP001303946"/>
    </source>
</evidence>
<dbReference type="RefSeq" id="WP_316700664.1">
    <property type="nucleotide sequence ID" value="NZ_CP136336.1"/>
</dbReference>
<evidence type="ECO:0000256" key="11">
    <source>
        <dbReference type="SAM" id="MobiDB-lite"/>
    </source>
</evidence>
<feature type="transmembrane region" description="Helical" evidence="12">
    <location>
        <begin position="55"/>
        <end position="75"/>
    </location>
</feature>
<evidence type="ECO:0000256" key="6">
    <source>
        <dbReference type="ARBA" id="ARBA00022801"/>
    </source>
</evidence>
<sequence>MRFRDQQDDARRATQRLLMLFALLLLGLVLAVNGLLIGVWWALRWLLSWDLPLPPLFIETNTAVVLLFVLGGAWVELGRLRTGGGAHVANWAGGRELLDARGLSERRLLNIVDEMAIASGLPRPAVYLLDREDAINAFAAGWSPDDAIVAVTQGALDRLTRDELQGLVAHEFGHIHQDDLRLNMQLLALVWGLSLVHGYGHKLLEADEAGRRSAFGLLVGPVFVAAGLLGWLAGQLLQAAVSRQRELLADACAVQFTRSRDGLGGVLRKVWHQAQHHEDRLARVPARLLAAMLLQAPADWLATHPPLPERLRRLYGRAVDPLPAPRLDAGTQADEPRRAAPIPVPEAVRAVVAAVAAAAPIAYAAPMTSHDDDPEPAATPEPRAFSAQDEREAIERLSRLNGPGELRAAILALLATPGSRRERRAWQDETAGLSTAREVRDDVKKLGPATRLPWLGLLLARAAKAPLPDRQHLMAAARRVMAADGQIRPIDRLHLLLMRQRLGEAPPVAPSRGSFPDIADTSLHTRREIARLTAFLARLVPDGEGWYRSVMLPWLQGEALPPCEAPDADGLVHALQEVQTLPWMLKPVLVRHWTDAALRHKPPGPLADEACDALRLAAVLLDSPLPPELARHYVEPGTTS</sequence>
<dbReference type="EC" id="3.4.24.-" evidence="14"/>
<evidence type="ECO:0000256" key="9">
    <source>
        <dbReference type="ARBA" id="ARBA00023049"/>
    </source>
</evidence>
<evidence type="ECO:0000256" key="2">
    <source>
        <dbReference type="ARBA" id="ARBA00022475"/>
    </source>
</evidence>
<comment type="cofactor">
    <cofactor evidence="1">
        <name>Zn(2+)</name>
        <dbReference type="ChEBI" id="CHEBI:29105"/>
    </cofactor>
</comment>
<evidence type="ECO:0000313" key="14">
    <source>
        <dbReference type="EMBL" id="WOB08007.1"/>
    </source>
</evidence>
<organism evidence="14 15">
    <name type="scientific">Piscinibacter gummiphilus</name>
    <dbReference type="NCBI Taxonomy" id="946333"/>
    <lineage>
        <taxon>Bacteria</taxon>
        <taxon>Pseudomonadati</taxon>
        <taxon>Pseudomonadota</taxon>
        <taxon>Betaproteobacteria</taxon>
        <taxon>Burkholderiales</taxon>
        <taxon>Sphaerotilaceae</taxon>
        <taxon>Piscinibacter</taxon>
    </lineage>
</organism>
<name>A0ABZ0CYE8_9BURK</name>
<keyword evidence="7" id="KW-0862">Zinc</keyword>
<dbReference type="InterPro" id="IPR050083">
    <property type="entry name" value="HtpX_protease"/>
</dbReference>
<protein>
    <submittedName>
        <fullName evidence="14">M48 family metalloprotease</fullName>
        <ecNumber evidence="14">3.4.24.-</ecNumber>
    </submittedName>
</protein>
<reference evidence="14 15" key="1">
    <citation type="submission" date="2023-10" db="EMBL/GenBank/DDBJ databases">
        <title>Bacteria for the degradation of biodegradable plastic PBAT(Polybutylene adipate terephthalate).</title>
        <authorList>
            <person name="Weon H.-Y."/>
            <person name="Yeon J."/>
        </authorList>
    </citation>
    <scope>NUCLEOTIDE SEQUENCE [LARGE SCALE GENOMIC DNA]</scope>
    <source>
        <strain evidence="14 15">SBD 7-3</strain>
    </source>
</reference>
<evidence type="ECO:0000256" key="10">
    <source>
        <dbReference type="ARBA" id="ARBA00023136"/>
    </source>
</evidence>
<dbReference type="PANTHER" id="PTHR43221">
    <property type="entry name" value="PROTEASE HTPX"/>
    <property type="match status" value="1"/>
</dbReference>
<keyword evidence="6 14" id="KW-0378">Hydrolase</keyword>
<evidence type="ECO:0000256" key="1">
    <source>
        <dbReference type="ARBA" id="ARBA00001947"/>
    </source>
</evidence>
<keyword evidence="4 12" id="KW-0812">Transmembrane</keyword>
<keyword evidence="5" id="KW-0479">Metal-binding</keyword>